<comment type="caution">
    <text evidence="2">The sequence shown here is derived from an EMBL/GenBank/DDBJ whole genome shotgun (WGS) entry which is preliminary data.</text>
</comment>
<organism evidence="2 3">
    <name type="scientific">Azospirillum doebereinerae</name>
    <dbReference type="NCBI Taxonomy" id="92933"/>
    <lineage>
        <taxon>Bacteria</taxon>
        <taxon>Pseudomonadati</taxon>
        <taxon>Pseudomonadota</taxon>
        <taxon>Alphaproteobacteria</taxon>
        <taxon>Rhodospirillales</taxon>
        <taxon>Azospirillaceae</taxon>
        <taxon>Azospirillum</taxon>
    </lineage>
</organism>
<evidence type="ECO:0000256" key="1">
    <source>
        <dbReference type="SAM" id="MobiDB-lite"/>
    </source>
</evidence>
<dbReference type="EMBL" id="RZIJ01000032">
    <property type="protein sequence ID" value="RUQ63946.1"/>
    <property type="molecule type" value="Genomic_DNA"/>
</dbReference>
<protein>
    <submittedName>
        <fullName evidence="2">Uncharacterized protein</fullName>
    </submittedName>
</protein>
<evidence type="ECO:0000313" key="2">
    <source>
        <dbReference type="EMBL" id="RUQ63946.1"/>
    </source>
</evidence>
<dbReference type="OrthoDB" id="8456571at2"/>
<name>A0A3S0V360_9PROT</name>
<proteinExistence type="predicted"/>
<sequence>MAGPGAAFAADPAFLPNDPKRPVEAISRDLGVRPEQFVACFNEVRPAPNGDRPTAARVHANKAVLLGCLQRANPAITNDGLDTVMDRHRPGGREAQRPR</sequence>
<feature type="region of interest" description="Disordered" evidence="1">
    <location>
        <begin position="79"/>
        <end position="99"/>
    </location>
</feature>
<dbReference type="Proteomes" id="UP000280346">
    <property type="component" value="Unassembled WGS sequence"/>
</dbReference>
<dbReference type="AlphaFoldDB" id="A0A3S0V360"/>
<feature type="compositionally biased region" description="Low complexity" evidence="1">
    <location>
        <begin position="1"/>
        <end position="14"/>
    </location>
</feature>
<reference evidence="2 3" key="1">
    <citation type="submission" date="2018-12" db="EMBL/GenBank/DDBJ databases">
        <authorList>
            <person name="Yang Y."/>
        </authorList>
    </citation>
    <scope>NUCLEOTIDE SEQUENCE [LARGE SCALE GENOMIC DNA]</scope>
    <source>
        <strain evidence="2 3">GSF71</strain>
    </source>
</reference>
<feature type="region of interest" description="Disordered" evidence="1">
    <location>
        <begin position="1"/>
        <end position="20"/>
    </location>
</feature>
<feature type="compositionally biased region" description="Basic and acidic residues" evidence="1">
    <location>
        <begin position="84"/>
        <end position="99"/>
    </location>
</feature>
<keyword evidence="3" id="KW-1185">Reference proteome</keyword>
<evidence type="ECO:0000313" key="3">
    <source>
        <dbReference type="Proteomes" id="UP000280346"/>
    </source>
</evidence>
<gene>
    <name evidence="2" type="ORF">EJ913_27280</name>
</gene>
<accession>A0A3S0V360</accession>